<dbReference type="Pfam" id="PF06271">
    <property type="entry name" value="RDD"/>
    <property type="match status" value="1"/>
</dbReference>
<evidence type="ECO:0000259" key="7">
    <source>
        <dbReference type="Pfam" id="PF06271"/>
    </source>
</evidence>
<evidence type="ECO:0000313" key="8">
    <source>
        <dbReference type="EMBL" id="MDX6190801.1"/>
    </source>
</evidence>
<evidence type="ECO:0000256" key="5">
    <source>
        <dbReference type="ARBA" id="ARBA00023136"/>
    </source>
</evidence>
<protein>
    <submittedName>
        <fullName evidence="8">RDD family protein</fullName>
    </submittedName>
</protein>
<dbReference type="InterPro" id="IPR051791">
    <property type="entry name" value="Pra-immunoreactive"/>
</dbReference>
<name>A0ABU4RJV6_9FLAO</name>
<keyword evidence="3 6" id="KW-0812">Transmembrane</keyword>
<comment type="caution">
    <text evidence="8">The sequence shown here is derived from an EMBL/GenBank/DDBJ whole genome shotgun (WGS) entry which is preliminary data.</text>
</comment>
<evidence type="ECO:0000256" key="4">
    <source>
        <dbReference type="ARBA" id="ARBA00022989"/>
    </source>
</evidence>
<evidence type="ECO:0000256" key="2">
    <source>
        <dbReference type="ARBA" id="ARBA00022475"/>
    </source>
</evidence>
<accession>A0ABU4RJV6</accession>
<comment type="subcellular location">
    <subcellularLocation>
        <location evidence="1">Cell membrane</location>
        <topology evidence="1">Multi-pass membrane protein</topology>
    </subcellularLocation>
</comment>
<feature type="transmembrane region" description="Helical" evidence="6">
    <location>
        <begin position="20"/>
        <end position="45"/>
    </location>
</feature>
<dbReference type="Proteomes" id="UP001273350">
    <property type="component" value="Unassembled WGS sequence"/>
</dbReference>
<keyword evidence="5 6" id="KW-0472">Membrane</keyword>
<sequence>MSNTTYILDDNLIASNGSRFLNYILDIIFIMLSAFILTFIFAILSNLLEWDGLNEWLINMSDLESQLVFVIISILYYVFTEGLFGRSIGKFITGTVVVDENGEKPGFGAIFKRSLSRLIPFDAFSFLGSRGWHDSFSDTYVVGNKALKESIKTFKEFELIGVKENE</sequence>
<evidence type="ECO:0000256" key="6">
    <source>
        <dbReference type="SAM" id="Phobius"/>
    </source>
</evidence>
<evidence type="ECO:0000256" key="3">
    <source>
        <dbReference type="ARBA" id="ARBA00022692"/>
    </source>
</evidence>
<gene>
    <name evidence="8" type="ORF">SGQ83_15685</name>
</gene>
<evidence type="ECO:0000313" key="9">
    <source>
        <dbReference type="Proteomes" id="UP001273350"/>
    </source>
</evidence>
<dbReference type="EMBL" id="JAWXVI010000008">
    <property type="protein sequence ID" value="MDX6190801.1"/>
    <property type="molecule type" value="Genomic_DNA"/>
</dbReference>
<reference evidence="8 9" key="1">
    <citation type="submission" date="2023-11" db="EMBL/GenBank/DDBJ databases">
        <title>Unpublished Manusciprt.</title>
        <authorList>
            <person name="Saticioglu I.B."/>
            <person name="Ay H."/>
            <person name="Ajmi N."/>
            <person name="Altun S."/>
            <person name="Duman M."/>
        </authorList>
    </citation>
    <scope>NUCLEOTIDE SEQUENCE [LARGE SCALE GENOMIC DNA]</scope>
    <source>
        <strain evidence="8 9">Fl-318</strain>
    </source>
</reference>
<evidence type="ECO:0000256" key="1">
    <source>
        <dbReference type="ARBA" id="ARBA00004651"/>
    </source>
</evidence>
<dbReference type="PANTHER" id="PTHR36115">
    <property type="entry name" value="PROLINE-RICH ANTIGEN HOMOLOG-RELATED"/>
    <property type="match status" value="1"/>
</dbReference>
<feature type="domain" description="RDD" evidence="7">
    <location>
        <begin position="14"/>
        <end position="127"/>
    </location>
</feature>
<feature type="transmembrane region" description="Helical" evidence="6">
    <location>
        <begin position="65"/>
        <end position="84"/>
    </location>
</feature>
<dbReference type="PANTHER" id="PTHR36115:SF4">
    <property type="entry name" value="MEMBRANE PROTEIN"/>
    <property type="match status" value="1"/>
</dbReference>
<proteinExistence type="predicted"/>
<dbReference type="RefSeq" id="WP_230004432.1">
    <property type="nucleotide sequence ID" value="NZ_CP087134.1"/>
</dbReference>
<keyword evidence="2" id="KW-1003">Cell membrane</keyword>
<keyword evidence="9" id="KW-1185">Reference proteome</keyword>
<dbReference type="InterPro" id="IPR010432">
    <property type="entry name" value="RDD"/>
</dbReference>
<organism evidence="8 9">
    <name type="scientific">Flavobacterium cupriresistens</name>
    <dbReference type="NCBI Taxonomy" id="2893885"/>
    <lineage>
        <taxon>Bacteria</taxon>
        <taxon>Pseudomonadati</taxon>
        <taxon>Bacteroidota</taxon>
        <taxon>Flavobacteriia</taxon>
        <taxon>Flavobacteriales</taxon>
        <taxon>Flavobacteriaceae</taxon>
        <taxon>Flavobacterium</taxon>
    </lineage>
</organism>
<keyword evidence="4 6" id="KW-1133">Transmembrane helix</keyword>